<dbReference type="GO" id="GO:0004222">
    <property type="term" value="F:metalloendopeptidase activity"/>
    <property type="evidence" value="ECO:0007669"/>
    <property type="project" value="TreeGrafter"/>
</dbReference>
<evidence type="ECO:0000259" key="2">
    <source>
        <dbReference type="Pfam" id="PF01551"/>
    </source>
</evidence>
<evidence type="ECO:0000256" key="1">
    <source>
        <dbReference type="ARBA" id="ARBA00022729"/>
    </source>
</evidence>
<dbReference type="EMBL" id="RQFP01000009">
    <property type="protein sequence ID" value="TGK92737.1"/>
    <property type="molecule type" value="Genomic_DNA"/>
</dbReference>
<dbReference type="PANTHER" id="PTHR21666">
    <property type="entry name" value="PEPTIDASE-RELATED"/>
    <property type="match status" value="1"/>
</dbReference>
<reference evidence="3" key="1">
    <citation type="journal article" date="2019" name="PLoS Negl. Trop. Dis.">
        <title>Revisiting the worldwide diversity of Leptospira species in the environment.</title>
        <authorList>
            <person name="Vincent A.T."/>
            <person name="Schiettekatte O."/>
            <person name="Bourhy P."/>
            <person name="Veyrier F.J."/>
            <person name="Picardeau M."/>
        </authorList>
    </citation>
    <scope>NUCLEOTIDE SEQUENCE [LARGE SCALE GENOMIC DNA]</scope>
    <source>
        <strain evidence="3">201800277</strain>
    </source>
</reference>
<dbReference type="RefSeq" id="WP_100792067.1">
    <property type="nucleotide sequence ID" value="NZ_NPDQ01000009.1"/>
</dbReference>
<dbReference type="OrthoDB" id="9814460at2"/>
<evidence type="ECO:0000313" key="3">
    <source>
        <dbReference type="EMBL" id="TGK92737.1"/>
    </source>
</evidence>
<gene>
    <name evidence="3" type="ORF">EHQ30_12880</name>
</gene>
<dbReference type="InterPro" id="IPR011055">
    <property type="entry name" value="Dup_hybrid_motif"/>
</dbReference>
<proteinExistence type="predicted"/>
<dbReference type="AlphaFoldDB" id="A0A2M9XXT7"/>
<dbReference type="Pfam" id="PF01551">
    <property type="entry name" value="Peptidase_M23"/>
    <property type="match status" value="1"/>
</dbReference>
<dbReference type="InterPro" id="IPR016047">
    <property type="entry name" value="M23ase_b-sheet_dom"/>
</dbReference>
<dbReference type="Gene3D" id="2.70.70.10">
    <property type="entry name" value="Glucose Permease (Domain IIA)"/>
    <property type="match status" value="1"/>
</dbReference>
<name>A0A2M9XXT7_9LEPT</name>
<keyword evidence="1" id="KW-0732">Signal</keyword>
<evidence type="ECO:0000313" key="4">
    <source>
        <dbReference type="Proteomes" id="UP000297891"/>
    </source>
</evidence>
<keyword evidence="4" id="KW-1185">Reference proteome</keyword>
<sequence>MKRNRSYYIVLVLILFVVTYSAYAAYQKQKNGPVFLDNHVFQRYNEQWGLWVDLTAEKKSLLEKASEFGILAQEVMEINQLKESDLGRLKRPIFFPYSAEYMRGLQEKELFRETVESPIDQFIWPVLPNHKSRISSRIGRRWNTWHTGLDIAIPKNSIVLAAADGVVEESGRSGDYGLAVKIYHHDMNHFHTVYGHNQELLVKPGDVVRKGQIIAFSGNTGKSTGPHVHFEVRFHNVYLNPENFLTPYEEGVATSIVGFAD</sequence>
<organism evidence="3 4">
    <name type="scientific">Leptospira brenneri</name>
    <dbReference type="NCBI Taxonomy" id="2023182"/>
    <lineage>
        <taxon>Bacteria</taxon>
        <taxon>Pseudomonadati</taxon>
        <taxon>Spirochaetota</taxon>
        <taxon>Spirochaetia</taxon>
        <taxon>Leptospirales</taxon>
        <taxon>Leptospiraceae</taxon>
        <taxon>Leptospira</taxon>
    </lineage>
</organism>
<accession>A0A2M9XXT7</accession>
<dbReference type="PANTHER" id="PTHR21666:SF289">
    <property type="entry name" value="L-ALA--D-GLU ENDOPEPTIDASE"/>
    <property type="match status" value="1"/>
</dbReference>
<comment type="caution">
    <text evidence="3">The sequence shown here is derived from an EMBL/GenBank/DDBJ whole genome shotgun (WGS) entry which is preliminary data.</text>
</comment>
<dbReference type="SUPFAM" id="SSF51261">
    <property type="entry name" value="Duplicated hybrid motif"/>
    <property type="match status" value="1"/>
</dbReference>
<dbReference type="InterPro" id="IPR050570">
    <property type="entry name" value="Cell_wall_metabolism_enzyme"/>
</dbReference>
<feature type="domain" description="M23ase beta-sheet core" evidence="2">
    <location>
        <begin position="146"/>
        <end position="241"/>
    </location>
</feature>
<protein>
    <submittedName>
        <fullName evidence="3">M23 family metallopeptidase</fullName>
    </submittedName>
</protein>
<dbReference type="Proteomes" id="UP000297891">
    <property type="component" value="Unassembled WGS sequence"/>
</dbReference>
<dbReference type="CDD" id="cd12797">
    <property type="entry name" value="M23_peptidase"/>
    <property type="match status" value="1"/>
</dbReference>